<dbReference type="InterPro" id="IPR000623">
    <property type="entry name" value="Shikimate_kinase/TSH1"/>
</dbReference>
<dbReference type="GO" id="GO:0005737">
    <property type="term" value="C:cytoplasm"/>
    <property type="evidence" value="ECO:0007669"/>
    <property type="project" value="TreeGrafter"/>
</dbReference>
<accession>A0AAD9PXI7</accession>
<dbReference type="Pfam" id="PF01202">
    <property type="entry name" value="SKI"/>
    <property type="match status" value="1"/>
</dbReference>
<keyword evidence="4 6" id="KW-0663">Pyridoxal phosphate</keyword>
<evidence type="ECO:0000256" key="4">
    <source>
        <dbReference type="ARBA" id="ARBA00022898"/>
    </source>
</evidence>
<comment type="pathway">
    <text evidence="5">Amino-acid biosynthesis.</text>
</comment>
<dbReference type="InterPro" id="IPR031322">
    <property type="entry name" value="Shikimate/glucono_kinase"/>
</dbReference>
<proteinExistence type="inferred from homology"/>
<dbReference type="AlphaFoldDB" id="A0AAD9PXI7"/>
<dbReference type="InterPro" id="IPR004450">
    <property type="entry name" value="Thr_synthase-like"/>
</dbReference>
<dbReference type="GO" id="GO:0008652">
    <property type="term" value="P:amino acid biosynthetic process"/>
    <property type="evidence" value="ECO:0007669"/>
    <property type="project" value="UniProtKB-KW"/>
</dbReference>
<dbReference type="InterPro" id="IPR027417">
    <property type="entry name" value="P-loop_NTPase"/>
</dbReference>
<sequence>MFLLRPPKLNFPHSCLSVVRANSRAIFIAIHFSQGKCKQQVGFLTRNFKSTALRSYSSNAARFQDDRKKGNNIILMGSPGAGKTTVGRVLGHHLGKDVIDVDDDVLEKVWGISVAEKLSEVGSHGFVDAEGQAVMQFSASDSVISLSGSNPMHREAMNYIKSLGDVIYLDVADDDILNRLAAMKVNRIVGQNEGISMSEILQYRKQFYESSYDVRVSCARGDSAEEIANKTLKTLKETQDEIGFISTREERAETDERTGFLDVVLEGLAPDGGLFVPRRQLPFFTEGQWERLVDCSYQERALRILEAWVSPSELDPSSLRTMIDLAYSTNFQHEAIAPVIKLNDQFFIQELFHGPTASFKDLALQLTPQFFSEGVSRKETSGEQVKYLILVATSGDTGSAVLEGFKGSSNIKVMVLYPQKGISAIQKSQMTAADGRNTCVIGVESDFDFCQSSIKTIFNDLPFSKKLMDTHNVKLSAANSLNWGRLLPQVVYHASAYLDLVKSGVISIGEAADLCVPTGNFGNILGAYYAKAMGIPLNNLICASNENNILTEFFRAGSYNMASRRLKQTISPSIDILKSSNLERLLYHATENNGAAVAHWMASLEEDKYFKVSDDIRKELSTIFKADWTTDDKYLKTLKSTHEQTGYLLDTHTAVAMDIASRFAHASRPMIVSATAHYSKFAYDVLRGLGEFPSCHEPRSLVSTLKKFDARPAMHANLEAVVSRPQIHKGQCEANINAVMNQVESFVEK</sequence>
<comment type="cofactor">
    <cofactor evidence="1 6">
        <name>pyridoxal 5'-phosphate</name>
        <dbReference type="ChEBI" id="CHEBI:597326"/>
    </cofactor>
</comment>
<dbReference type="PANTHER" id="PTHR43515:SF1">
    <property type="entry name" value="THREONINE SYNTHASE-LIKE 1"/>
    <property type="match status" value="1"/>
</dbReference>
<dbReference type="Pfam" id="PF14821">
    <property type="entry name" value="Thr_synth_N"/>
    <property type="match status" value="1"/>
</dbReference>
<dbReference type="HAMAP" id="MF_00109">
    <property type="entry name" value="Shikimate_kinase"/>
    <property type="match status" value="1"/>
</dbReference>
<dbReference type="Gene3D" id="3.90.1380.10">
    <property type="entry name" value="Threonine synthase, N-terminal domain"/>
    <property type="match status" value="1"/>
</dbReference>
<evidence type="ECO:0000313" key="9">
    <source>
        <dbReference type="Proteomes" id="UP001249851"/>
    </source>
</evidence>
<feature type="domain" description="Threonine synthase N-terminal" evidence="7">
    <location>
        <begin position="244"/>
        <end position="327"/>
    </location>
</feature>
<evidence type="ECO:0000259" key="7">
    <source>
        <dbReference type="Pfam" id="PF14821"/>
    </source>
</evidence>
<name>A0AAD9PXI7_ACRCE</name>
<evidence type="ECO:0000256" key="3">
    <source>
        <dbReference type="ARBA" id="ARBA00022605"/>
    </source>
</evidence>
<comment type="similarity">
    <text evidence="2">Belongs to the threonine synthase family.</text>
</comment>
<dbReference type="PROSITE" id="PS00165">
    <property type="entry name" value="DEHYDRATASE_SER_THR"/>
    <property type="match status" value="1"/>
</dbReference>
<organism evidence="8 9">
    <name type="scientific">Acropora cervicornis</name>
    <name type="common">Staghorn coral</name>
    <dbReference type="NCBI Taxonomy" id="6130"/>
    <lineage>
        <taxon>Eukaryota</taxon>
        <taxon>Metazoa</taxon>
        <taxon>Cnidaria</taxon>
        <taxon>Anthozoa</taxon>
        <taxon>Hexacorallia</taxon>
        <taxon>Scleractinia</taxon>
        <taxon>Astrocoeniina</taxon>
        <taxon>Acroporidae</taxon>
        <taxon>Acropora</taxon>
    </lineage>
</organism>
<dbReference type="InterPro" id="IPR000634">
    <property type="entry name" value="Ser/Thr_deHydtase_PyrdxlP-BS"/>
</dbReference>
<evidence type="ECO:0000256" key="5">
    <source>
        <dbReference type="ARBA" id="ARBA00029440"/>
    </source>
</evidence>
<evidence type="ECO:0000256" key="2">
    <source>
        <dbReference type="ARBA" id="ARBA00005517"/>
    </source>
</evidence>
<dbReference type="PRINTS" id="PR01100">
    <property type="entry name" value="SHIKIMTKNASE"/>
</dbReference>
<dbReference type="PANTHER" id="PTHR43515">
    <property type="entry name" value="THREONINE SYNTHASE-LIKE 1"/>
    <property type="match status" value="1"/>
</dbReference>
<protein>
    <submittedName>
        <fullName evidence="8">Threonine synthase-like 1</fullName>
    </submittedName>
</protein>
<dbReference type="SUPFAM" id="SSF52540">
    <property type="entry name" value="P-loop containing nucleoside triphosphate hydrolases"/>
    <property type="match status" value="1"/>
</dbReference>
<dbReference type="InterPro" id="IPR036052">
    <property type="entry name" value="TrpB-like_PALP_sf"/>
</dbReference>
<comment type="caution">
    <text evidence="8">The sequence shown here is derived from an EMBL/GenBank/DDBJ whole genome shotgun (WGS) entry which is preliminary data.</text>
</comment>
<evidence type="ECO:0000313" key="8">
    <source>
        <dbReference type="EMBL" id="KAK2550904.1"/>
    </source>
</evidence>
<keyword evidence="3" id="KW-0028">Amino-acid biosynthesis</keyword>
<dbReference type="GO" id="GO:0030170">
    <property type="term" value="F:pyridoxal phosphate binding"/>
    <property type="evidence" value="ECO:0007669"/>
    <property type="project" value="InterPro"/>
</dbReference>
<dbReference type="Proteomes" id="UP001249851">
    <property type="component" value="Unassembled WGS sequence"/>
</dbReference>
<reference evidence="8" key="1">
    <citation type="journal article" date="2023" name="G3 (Bethesda)">
        <title>Whole genome assembly and annotation of the endangered Caribbean coral Acropora cervicornis.</title>
        <authorList>
            <person name="Selwyn J.D."/>
            <person name="Vollmer S.V."/>
        </authorList>
    </citation>
    <scope>NUCLEOTIDE SEQUENCE</scope>
    <source>
        <strain evidence="8">K2</strain>
    </source>
</reference>
<dbReference type="Gene3D" id="3.40.50.1100">
    <property type="match status" value="2"/>
</dbReference>
<dbReference type="SUPFAM" id="SSF53686">
    <property type="entry name" value="Tryptophan synthase beta subunit-like PLP-dependent enzymes"/>
    <property type="match status" value="1"/>
</dbReference>
<reference evidence="8" key="2">
    <citation type="journal article" date="2023" name="Science">
        <title>Genomic signatures of disease resistance in endangered staghorn corals.</title>
        <authorList>
            <person name="Vollmer S.V."/>
            <person name="Selwyn J.D."/>
            <person name="Despard B.A."/>
            <person name="Roesel C.L."/>
        </authorList>
    </citation>
    <scope>NUCLEOTIDE SEQUENCE</scope>
    <source>
        <strain evidence="8">K2</strain>
    </source>
</reference>
<dbReference type="EMBL" id="JARQWQ010000104">
    <property type="protein sequence ID" value="KAK2550904.1"/>
    <property type="molecule type" value="Genomic_DNA"/>
</dbReference>
<dbReference type="InterPro" id="IPR029144">
    <property type="entry name" value="Thr_synth_N"/>
</dbReference>
<feature type="modified residue" description="N6-(pyridoxal phosphate)lysine" evidence="6">
    <location>
        <position position="360"/>
    </location>
</feature>
<keyword evidence="9" id="KW-1185">Reference proteome</keyword>
<evidence type="ECO:0000256" key="6">
    <source>
        <dbReference type="PIRSR" id="PIRSR604450-51"/>
    </source>
</evidence>
<gene>
    <name evidence="8" type="ORF">P5673_028275</name>
</gene>
<dbReference type="NCBIfam" id="TIGR00260">
    <property type="entry name" value="thrC"/>
    <property type="match status" value="1"/>
</dbReference>
<dbReference type="InterPro" id="IPR037158">
    <property type="entry name" value="Thr_synth_N_sf"/>
</dbReference>
<evidence type="ECO:0000256" key="1">
    <source>
        <dbReference type="ARBA" id="ARBA00001933"/>
    </source>
</evidence>
<dbReference type="Gene3D" id="3.40.50.300">
    <property type="entry name" value="P-loop containing nucleotide triphosphate hydrolases"/>
    <property type="match status" value="1"/>
</dbReference>